<evidence type="ECO:0000256" key="2">
    <source>
        <dbReference type="ARBA" id="ARBA00009023"/>
    </source>
</evidence>
<dbReference type="EMBL" id="JYFE01000020">
    <property type="protein sequence ID" value="KIT17250.1"/>
    <property type="molecule type" value="Genomic_DNA"/>
</dbReference>
<evidence type="ECO:0000256" key="3">
    <source>
        <dbReference type="ARBA" id="ARBA00022448"/>
    </source>
</evidence>
<comment type="subcellular location">
    <subcellularLocation>
        <location evidence="1">Periplasm</location>
    </subcellularLocation>
</comment>
<dbReference type="GO" id="GO:0030288">
    <property type="term" value="C:outer membrane-bounded periplasmic space"/>
    <property type="evidence" value="ECO:0007669"/>
    <property type="project" value="InterPro"/>
</dbReference>
<dbReference type="InterPro" id="IPR004682">
    <property type="entry name" value="TRAP_DctP"/>
</dbReference>
<evidence type="ECO:0000313" key="7">
    <source>
        <dbReference type="Proteomes" id="UP000032232"/>
    </source>
</evidence>
<comment type="similarity">
    <text evidence="2">Belongs to the bacterial solute-binding protein 7 family.</text>
</comment>
<dbReference type="GO" id="GO:0015740">
    <property type="term" value="P:C4-dicarboxylate transport"/>
    <property type="evidence" value="ECO:0007669"/>
    <property type="project" value="TreeGrafter"/>
</dbReference>
<comment type="caution">
    <text evidence="6">The sequence shown here is derived from an EMBL/GenBank/DDBJ whole genome shotgun (WGS) entry which is preliminary data.</text>
</comment>
<dbReference type="OrthoDB" id="8673861at2"/>
<accession>A0A0D1ENL4</accession>
<name>A0A0D1ENL4_9RHOB</name>
<dbReference type="RefSeq" id="WP_043917821.1">
    <property type="nucleotide sequence ID" value="NZ_FZPF01000007.1"/>
</dbReference>
<keyword evidence="3" id="KW-0813">Transport</keyword>
<dbReference type="GO" id="GO:0055085">
    <property type="term" value="P:transmembrane transport"/>
    <property type="evidence" value="ECO:0007669"/>
    <property type="project" value="InterPro"/>
</dbReference>
<dbReference type="Pfam" id="PF03480">
    <property type="entry name" value="DctP"/>
    <property type="match status" value="1"/>
</dbReference>
<reference evidence="6 7" key="1">
    <citation type="submission" date="2015-02" db="EMBL/GenBank/DDBJ databases">
        <title>Genome Sequence of Jannaschia aquimarina DSM28248, a member of the Roseobacter clade.</title>
        <authorList>
            <person name="Voget S."/>
            <person name="Daniel R."/>
        </authorList>
    </citation>
    <scope>NUCLEOTIDE SEQUENCE [LARGE SCALE GENOMIC DNA]</scope>
    <source>
        <strain evidence="6 7">GSW-M26</strain>
    </source>
</reference>
<dbReference type="PATRIC" id="fig|935700.4.peg.1024"/>
<protein>
    <submittedName>
        <fullName evidence="6">DctP_4 protein</fullName>
    </submittedName>
</protein>
<dbReference type="AlphaFoldDB" id="A0A0D1ENL4"/>
<evidence type="ECO:0000313" key="6">
    <source>
        <dbReference type="EMBL" id="KIT17250.1"/>
    </source>
</evidence>
<evidence type="ECO:0000256" key="5">
    <source>
        <dbReference type="ARBA" id="ARBA00022764"/>
    </source>
</evidence>
<evidence type="ECO:0000256" key="4">
    <source>
        <dbReference type="ARBA" id="ARBA00022729"/>
    </source>
</evidence>
<evidence type="ECO:0000256" key="1">
    <source>
        <dbReference type="ARBA" id="ARBA00004418"/>
    </source>
</evidence>
<dbReference type="NCBIfam" id="NF037995">
    <property type="entry name" value="TRAP_S1"/>
    <property type="match status" value="1"/>
</dbReference>
<dbReference type="InterPro" id="IPR038404">
    <property type="entry name" value="TRAP_DctP_sf"/>
</dbReference>
<keyword evidence="4" id="KW-0732">Signal</keyword>
<dbReference type="InterPro" id="IPR018389">
    <property type="entry name" value="DctP_fam"/>
</dbReference>
<organism evidence="6 7">
    <name type="scientific">Jannaschia aquimarina</name>
    <dbReference type="NCBI Taxonomy" id="935700"/>
    <lineage>
        <taxon>Bacteria</taxon>
        <taxon>Pseudomonadati</taxon>
        <taxon>Pseudomonadota</taxon>
        <taxon>Alphaproteobacteria</taxon>
        <taxon>Rhodobacterales</taxon>
        <taxon>Roseobacteraceae</taxon>
        <taxon>Jannaschia</taxon>
    </lineage>
</organism>
<keyword evidence="7" id="KW-1185">Reference proteome</keyword>
<dbReference type="Proteomes" id="UP000032232">
    <property type="component" value="Unassembled WGS sequence"/>
</dbReference>
<dbReference type="NCBIfam" id="TIGR00787">
    <property type="entry name" value="dctP"/>
    <property type="match status" value="1"/>
</dbReference>
<gene>
    <name evidence="6" type="primary">dctP_4</name>
    <name evidence="6" type="ORF">jaqu_09810</name>
</gene>
<proteinExistence type="inferred from homology"/>
<dbReference type="PIRSF" id="PIRSF006470">
    <property type="entry name" value="DctB"/>
    <property type="match status" value="1"/>
</dbReference>
<dbReference type="PANTHER" id="PTHR33376:SF7">
    <property type="entry name" value="C4-DICARBOXYLATE-BINDING PROTEIN DCTB"/>
    <property type="match status" value="1"/>
</dbReference>
<keyword evidence="5" id="KW-0574">Periplasm</keyword>
<dbReference type="STRING" id="935700.jaqu_09810"/>
<dbReference type="PANTHER" id="PTHR33376">
    <property type="match status" value="1"/>
</dbReference>
<dbReference type="Gene3D" id="3.40.190.170">
    <property type="entry name" value="Bacterial extracellular solute-binding protein, family 7"/>
    <property type="match status" value="1"/>
</dbReference>
<sequence>MKGLTTAAIALGIAFTGHSAAAKCDDGEIVARFAHVTSGSHPKGVAASQLQERVNAQMDGRMCVEVYPNSILYNDSQVLDAIAEGKAELAAPGFSKFGEYTSAFEVFSLPFLFQDIDAVIAFQRSASGRKLLDSMQGQGLQGLSYWQNGMMHMAANIPLIRPDDAAGLKFRVPPSDVQIVQMEKLGAQAVAMPFSKVYGALESGDVDGVAHTWANMWGKKFFEVQDGITETSHGVSAYLVVTSTEWINSLDADIRTEFLSILADVTEQQNEDSKRLNREAKDKILAAGGTVRALTPEQRSAWVEAMKPVWAEFSDIIGQSTIEEAAGYNY</sequence>